<comment type="caution">
    <text evidence="2">The sequence shown here is derived from an EMBL/GenBank/DDBJ whole genome shotgun (WGS) entry which is preliminary data.</text>
</comment>
<feature type="compositionally biased region" description="Polar residues" evidence="1">
    <location>
        <begin position="39"/>
        <end position="53"/>
    </location>
</feature>
<feature type="compositionally biased region" description="Polar residues" evidence="1">
    <location>
        <begin position="15"/>
        <end position="31"/>
    </location>
</feature>
<feature type="compositionally biased region" description="Acidic residues" evidence="1">
    <location>
        <begin position="1"/>
        <end position="11"/>
    </location>
</feature>
<evidence type="ECO:0000313" key="3">
    <source>
        <dbReference type="Proteomes" id="UP000824469"/>
    </source>
</evidence>
<dbReference type="AlphaFoldDB" id="A0AA38GHM7"/>
<accession>A0AA38GHM7</accession>
<dbReference type="Proteomes" id="UP000824469">
    <property type="component" value="Unassembled WGS sequence"/>
</dbReference>
<evidence type="ECO:0000313" key="2">
    <source>
        <dbReference type="EMBL" id="KAH9323949.1"/>
    </source>
</evidence>
<feature type="non-terminal residue" evidence="2">
    <location>
        <position position="53"/>
    </location>
</feature>
<protein>
    <submittedName>
        <fullName evidence="2">Uncharacterized protein</fullName>
    </submittedName>
</protein>
<keyword evidence="3" id="KW-1185">Reference proteome</keyword>
<proteinExistence type="predicted"/>
<feature type="non-terminal residue" evidence="2">
    <location>
        <position position="1"/>
    </location>
</feature>
<organism evidence="2 3">
    <name type="scientific">Taxus chinensis</name>
    <name type="common">Chinese yew</name>
    <name type="synonym">Taxus wallichiana var. chinensis</name>
    <dbReference type="NCBI Taxonomy" id="29808"/>
    <lineage>
        <taxon>Eukaryota</taxon>
        <taxon>Viridiplantae</taxon>
        <taxon>Streptophyta</taxon>
        <taxon>Embryophyta</taxon>
        <taxon>Tracheophyta</taxon>
        <taxon>Spermatophyta</taxon>
        <taxon>Pinopsida</taxon>
        <taxon>Pinidae</taxon>
        <taxon>Conifers II</taxon>
        <taxon>Cupressales</taxon>
        <taxon>Taxaceae</taxon>
        <taxon>Taxus</taxon>
    </lineage>
</organism>
<name>A0AA38GHM7_TAXCH</name>
<sequence length="53" mass="6218">VKEEEGNEELMESQVPETQPNQLTQQEQSMDQQRKEDQNQLVFIQQQPISNST</sequence>
<evidence type="ECO:0000256" key="1">
    <source>
        <dbReference type="SAM" id="MobiDB-lite"/>
    </source>
</evidence>
<reference evidence="2 3" key="1">
    <citation type="journal article" date="2021" name="Nat. Plants">
        <title>The Taxus genome provides insights into paclitaxel biosynthesis.</title>
        <authorList>
            <person name="Xiong X."/>
            <person name="Gou J."/>
            <person name="Liao Q."/>
            <person name="Li Y."/>
            <person name="Zhou Q."/>
            <person name="Bi G."/>
            <person name="Li C."/>
            <person name="Du R."/>
            <person name="Wang X."/>
            <person name="Sun T."/>
            <person name="Guo L."/>
            <person name="Liang H."/>
            <person name="Lu P."/>
            <person name="Wu Y."/>
            <person name="Zhang Z."/>
            <person name="Ro D.K."/>
            <person name="Shang Y."/>
            <person name="Huang S."/>
            <person name="Yan J."/>
        </authorList>
    </citation>
    <scope>NUCLEOTIDE SEQUENCE [LARGE SCALE GENOMIC DNA]</scope>
    <source>
        <strain evidence="2">Ta-2019</strain>
    </source>
</reference>
<gene>
    <name evidence="2" type="ORF">KI387_018588</name>
</gene>
<feature type="region of interest" description="Disordered" evidence="1">
    <location>
        <begin position="1"/>
        <end position="53"/>
    </location>
</feature>
<dbReference type="EMBL" id="JAHRHJ020000003">
    <property type="protein sequence ID" value="KAH9323949.1"/>
    <property type="molecule type" value="Genomic_DNA"/>
</dbReference>